<dbReference type="GO" id="GO:0000156">
    <property type="term" value="F:phosphorelay response regulator activity"/>
    <property type="evidence" value="ECO:0007669"/>
    <property type="project" value="TreeGrafter"/>
</dbReference>
<evidence type="ECO:0000256" key="5">
    <source>
        <dbReference type="ARBA" id="ARBA00023015"/>
    </source>
</evidence>
<dbReference type="SUPFAM" id="SSF46894">
    <property type="entry name" value="C-terminal effector domain of the bipartite response regulators"/>
    <property type="match status" value="1"/>
</dbReference>
<dbReference type="InterPro" id="IPR036388">
    <property type="entry name" value="WH-like_DNA-bd_sf"/>
</dbReference>
<dbReference type="InterPro" id="IPR016032">
    <property type="entry name" value="Sig_transdc_resp-reg_C-effctor"/>
</dbReference>
<evidence type="ECO:0000256" key="7">
    <source>
        <dbReference type="ARBA" id="ARBA00023163"/>
    </source>
</evidence>
<dbReference type="InterPro" id="IPR001867">
    <property type="entry name" value="OmpR/PhoB-type_DNA-bd"/>
</dbReference>
<dbReference type="Gene3D" id="3.40.50.2300">
    <property type="match status" value="1"/>
</dbReference>
<dbReference type="Pfam" id="PF00486">
    <property type="entry name" value="Trans_reg_C"/>
    <property type="match status" value="1"/>
</dbReference>
<evidence type="ECO:0000256" key="9">
    <source>
        <dbReference type="PROSITE-ProRule" id="PRU01091"/>
    </source>
</evidence>
<dbReference type="PANTHER" id="PTHR48111">
    <property type="entry name" value="REGULATOR OF RPOS"/>
    <property type="match status" value="1"/>
</dbReference>
<name>A0A317MTG7_9GAMM</name>
<evidence type="ECO:0000259" key="11">
    <source>
        <dbReference type="PROSITE" id="PS51755"/>
    </source>
</evidence>
<evidence type="ECO:0000259" key="10">
    <source>
        <dbReference type="PROSITE" id="PS50110"/>
    </source>
</evidence>
<keyword evidence="4" id="KW-0902">Two-component regulatory system</keyword>
<dbReference type="SUPFAM" id="SSF52172">
    <property type="entry name" value="CheY-like"/>
    <property type="match status" value="1"/>
</dbReference>
<dbReference type="Pfam" id="PF00072">
    <property type="entry name" value="Response_reg"/>
    <property type="match status" value="1"/>
</dbReference>
<dbReference type="EMBL" id="QGTJ01000007">
    <property type="protein sequence ID" value="PWV60624.1"/>
    <property type="molecule type" value="Genomic_DNA"/>
</dbReference>
<dbReference type="AlphaFoldDB" id="A0A317MTG7"/>
<dbReference type="Proteomes" id="UP000246569">
    <property type="component" value="Unassembled WGS sequence"/>
</dbReference>
<keyword evidence="3 8" id="KW-0597">Phosphoprotein</keyword>
<feature type="DNA-binding region" description="OmpR/PhoB-type" evidence="9">
    <location>
        <begin position="139"/>
        <end position="239"/>
    </location>
</feature>
<dbReference type="Gene3D" id="1.10.10.10">
    <property type="entry name" value="Winged helix-like DNA-binding domain superfamily/Winged helix DNA-binding domain"/>
    <property type="match status" value="1"/>
</dbReference>
<reference evidence="12 13" key="1">
    <citation type="submission" date="2018-05" db="EMBL/GenBank/DDBJ databases">
        <title>Genomic Encyclopedia of Type Strains, Phase IV (KMG-IV): sequencing the most valuable type-strain genomes for metagenomic binning, comparative biology and taxonomic classification.</title>
        <authorList>
            <person name="Goeker M."/>
        </authorList>
    </citation>
    <scope>NUCLEOTIDE SEQUENCE [LARGE SCALE GENOMIC DNA]</scope>
    <source>
        <strain evidence="12 13">DSM 23606</strain>
    </source>
</reference>
<feature type="domain" description="Response regulatory" evidence="10">
    <location>
        <begin position="4"/>
        <end position="117"/>
    </location>
</feature>
<dbReference type="GO" id="GO:0032993">
    <property type="term" value="C:protein-DNA complex"/>
    <property type="evidence" value="ECO:0007669"/>
    <property type="project" value="TreeGrafter"/>
</dbReference>
<dbReference type="FunFam" id="3.40.50.2300:FF:000001">
    <property type="entry name" value="DNA-binding response regulator PhoB"/>
    <property type="match status" value="1"/>
</dbReference>
<dbReference type="SMART" id="SM00448">
    <property type="entry name" value="REC"/>
    <property type="match status" value="1"/>
</dbReference>
<evidence type="ECO:0000256" key="8">
    <source>
        <dbReference type="PROSITE-ProRule" id="PRU00169"/>
    </source>
</evidence>
<accession>A0A317MTG7</accession>
<protein>
    <submittedName>
        <fullName evidence="12">Winged helix family two component transcriptional regulator</fullName>
    </submittedName>
</protein>
<evidence type="ECO:0000313" key="13">
    <source>
        <dbReference type="Proteomes" id="UP000246569"/>
    </source>
</evidence>
<dbReference type="PROSITE" id="PS50110">
    <property type="entry name" value="RESPONSE_REGULATORY"/>
    <property type="match status" value="1"/>
</dbReference>
<dbReference type="CDD" id="cd00383">
    <property type="entry name" value="trans_reg_C"/>
    <property type="match status" value="1"/>
</dbReference>
<dbReference type="Gene3D" id="6.10.250.690">
    <property type="match status" value="1"/>
</dbReference>
<proteinExistence type="predicted"/>
<evidence type="ECO:0000256" key="1">
    <source>
        <dbReference type="ARBA" id="ARBA00004496"/>
    </source>
</evidence>
<dbReference type="InterPro" id="IPR001789">
    <property type="entry name" value="Sig_transdc_resp-reg_receiver"/>
</dbReference>
<organism evidence="12 13">
    <name type="scientific">Plasticicumulans acidivorans</name>
    <dbReference type="NCBI Taxonomy" id="886464"/>
    <lineage>
        <taxon>Bacteria</taxon>
        <taxon>Pseudomonadati</taxon>
        <taxon>Pseudomonadota</taxon>
        <taxon>Gammaproteobacteria</taxon>
        <taxon>Candidatus Competibacteraceae</taxon>
        <taxon>Plasticicumulans</taxon>
    </lineage>
</organism>
<evidence type="ECO:0000256" key="3">
    <source>
        <dbReference type="ARBA" id="ARBA00022553"/>
    </source>
</evidence>
<dbReference type="InterPro" id="IPR011006">
    <property type="entry name" value="CheY-like_superfamily"/>
</dbReference>
<evidence type="ECO:0000256" key="4">
    <source>
        <dbReference type="ARBA" id="ARBA00023012"/>
    </source>
</evidence>
<dbReference type="GO" id="GO:0005829">
    <property type="term" value="C:cytosol"/>
    <property type="evidence" value="ECO:0007669"/>
    <property type="project" value="TreeGrafter"/>
</dbReference>
<dbReference type="PROSITE" id="PS51755">
    <property type="entry name" value="OMPR_PHOB"/>
    <property type="match status" value="1"/>
</dbReference>
<keyword evidence="5" id="KW-0805">Transcription regulation</keyword>
<gene>
    <name evidence="12" type="ORF">C7443_107199</name>
</gene>
<dbReference type="SMART" id="SM00862">
    <property type="entry name" value="Trans_reg_C"/>
    <property type="match status" value="1"/>
</dbReference>
<dbReference type="InterPro" id="IPR039420">
    <property type="entry name" value="WalR-like"/>
</dbReference>
<dbReference type="PANTHER" id="PTHR48111:SF4">
    <property type="entry name" value="DNA-BINDING DUAL TRANSCRIPTIONAL REGULATOR OMPR"/>
    <property type="match status" value="1"/>
</dbReference>
<keyword evidence="2" id="KW-0963">Cytoplasm</keyword>
<comment type="caution">
    <text evidence="12">The sequence shown here is derived from an EMBL/GenBank/DDBJ whole genome shotgun (WGS) entry which is preliminary data.</text>
</comment>
<dbReference type="RefSeq" id="WP_110019103.1">
    <property type="nucleotide sequence ID" value="NZ_QGTJ01000007.1"/>
</dbReference>
<dbReference type="OrthoDB" id="9802426at2"/>
<keyword evidence="6 9" id="KW-0238">DNA-binding</keyword>
<evidence type="ECO:0000313" key="12">
    <source>
        <dbReference type="EMBL" id="PWV60624.1"/>
    </source>
</evidence>
<comment type="subcellular location">
    <subcellularLocation>
        <location evidence="1">Cytoplasm</location>
    </subcellularLocation>
</comment>
<dbReference type="FunFam" id="1.10.10.10:FF:000099">
    <property type="entry name" value="Two-component system response regulator TorR"/>
    <property type="match status" value="1"/>
</dbReference>
<feature type="domain" description="OmpR/PhoB-type" evidence="11">
    <location>
        <begin position="139"/>
        <end position="239"/>
    </location>
</feature>
<sequence length="245" mass="27278">MNDHVLIVDDDPELRALLADYLGRNGLRVSEAEDGAGLRNALEVEPPDLVILDVMLPGEDGLSLCRNLRAHSTLPVIMLTARGDDTDRIVGLEMGADDYLPKPFNPRELLARINSVLRRTRGTGEAGAAVTPPHSDGRVRRYRFAGWLLDAELRQLVDADGVVVPLGSAEFRLLRALLEHAGRPQTRDQLLDATQGREAGPFDRSIDMLISRLRRRLREDPKEPAIIRTLRNEGYVLVAPITREF</sequence>
<feature type="modified residue" description="4-aspartylphosphate" evidence="8">
    <location>
        <position position="53"/>
    </location>
</feature>
<evidence type="ECO:0000256" key="6">
    <source>
        <dbReference type="ARBA" id="ARBA00023125"/>
    </source>
</evidence>
<keyword evidence="7" id="KW-0804">Transcription</keyword>
<dbReference type="GO" id="GO:0000976">
    <property type="term" value="F:transcription cis-regulatory region binding"/>
    <property type="evidence" value="ECO:0007669"/>
    <property type="project" value="TreeGrafter"/>
</dbReference>
<dbReference type="GO" id="GO:0006355">
    <property type="term" value="P:regulation of DNA-templated transcription"/>
    <property type="evidence" value="ECO:0007669"/>
    <property type="project" value="InterPro"/>
</dbReference>
<keyword evidence="13" id="KW-1185">Reference proteome</keyword>
<evidence type="ECO:0000256" key="2">
    <source>
        <dbReference type="ARBA" id="ARBA00022490"/>
    </source>
</evidence>